<dbReference type="GO" id="GO:0006457">
    <property type="term" value="P:protein folding"/>
    <property type="evidence" value="ECO:0007669"/>
    <property type="project" value="InterPro"/>
</dbReference>
<name>D1PS35_9FIRM</name>
<evidence type="ECO:0000313" key="3">
    <source>
        <dbReference type="Proteomes" id="UP000003438"/>
    </source>
</evidence>
<dbReference type="InterPro" id="IPR000740">
    <property type="entry name" value="GrpE"/>
</dbReference>
<sequence>MAETASQHTLDEVFTEVTQLRDLFARRLMDDKTKNAALEKLAQSNTLLIRSAEDERILAFVKELILLCDRIYNRTQSDAFTDSVLEELLEILARRGIEQIEQLEQFDPRIHSCLSVVPASEAHPVNTITQVIRQGYRRGDKVIRPAEVVVAR</sequence>
<dbReference type="GO" id="GO:0051082">
    <property type="term" value="F:unfolded protein binding"/>
    <property type="evidence" value="ECO:0007669"/>
    <property type="project" value="TreeGrafter"/>
</dbReference>
<dbReference type="GO" id="GO:0042803">
    <property type="term" value="F:protein homodimerization activity"/>
    <property type="evidence" value="ECO:0007669"/>
    <property type="project" value="InterPro"/>
</dbReference>
<dbReference type="GO" id="GO:0051087">
    <property type="term" value="F:protein-folding chaperone binding"/>
    <property type="evidence" value="ECO:0007669"/>
    <property type="project" value="InterPro"/>
</dbReference>
<dbReference type="RefSeq" id="WP_007048563.1">
    <property type="nucleotide sequence ID" value="NZ_GG704771.1"/>
</dbReference>
<dbReference type="GO" id="GO:0000774">
    <property type="term" value="F:adenyl-nucleotide exchange factor activity"/>
    <property type="evidence" value="ECO:0007669"/>
    <property type="project" value="InterPro"/>
</dbReference>
<keyword evidence="3" id="KW-1185">Reference proteome</keyword>
<dbReference type="Gene3D" id="2.30.22.10">
    <property type="entry name" value="Head domain of nucleotide exchange factor GrpE"/>
    <property type="match status" value="1"/>
</dbReference>
<dbReference type="AlphaFoldDB" id="D1PS35"/>
<organism evidence="2 3">
    <name type="scientific">Subdoligranulum variabile DSM 15176</name>
    <dbReference type="NCBI Taxonomy" id="411471"/>
    <lineage>
        <taxon>Bacteria</taxon>
        <taxon>Bacillati</taxon>
        <taxon>Bacillota</taxon>
        <taxon>Clostridia</taxon>
        <taxon>Eubacteriales</taxon>
        <taxon>Oscillospiraceae</taxon>
        <taxon>Subdoligranulum</taxon>
    </lineage>
</organism>
<dbReference type="HOGENOM" id="CLU_057217_5_2_9"/>
<accession>D1PS35</accession>
<evidence type="ECO:0000313" key="2">
    <source>
        <dbReference type="EMBL" id="EFB74563.1"/>
    </source>
</evidence>
<dbReference type="eggNOG" id="COG0576">
    <property type="taxonomic scope" value="Bacteria"/>
</dbReference>
<proteinExistence type="predicted"/>
<dbReference type="PANTHER" id="PTHR21237:SF23">
    <property type="entry name" value="GRPE PROTEIN HOMOLOG, MITOCHONDRIAL"/>
    <property type="match status" value="1"/>
</dbReference>
<dbReference type="STRING" id="411471.SUBVAR_07218"/>
<evidence type="ECO:0000256" key="1">
    <source>
        <dbReference type="ARBA" id="ARBA00023186"/>
    </source>
</evidence>
<dbReference type="Pfam" id="PF01025">
    <property type="entry name" value="GrpE"/>
    <property type="match status" value="1"/>
</dbReference>
<dbReference type="InterPro" id="IPR009012">
    <property type="entry name" value="GrpE_head"/>
</dbReference>
<dbReference type="EMBL" id="ACBY02000068">
    <property type="protein sequence ID" value="EFB74563.1"/>
    <property type="molecule type" value="Genomic_DNA"/>
</dbReference>
<dbReference type="PANTHER" id="PTHR21237">
    <property type="entry name" value="GRPE PROTEIN"/>
    <property type="match status" value="1"/>
</dbReference>
<gene>
    <name evidence="2" type="primary">grpE</name>
    <name evidence="2" type="ORF">SUBVAR_07218</name>
</gene>
<keyword evidence="1" id="KW-0143">Chaperone</keyword>
<reference evidence="2" key="1">
    <citation type="submission" date="2009-12" db="EMBL/GenBank/DDBJ databases">
        <authorList>
            <person name="Weinstock G."/>
            <person name="Sodergren E."/>
            <person name="Clifton S."/>
            <person name="Fulton L."/>
            <person name="Fulton B."/>
            <person name="Courtney L."/>
            <person name="Fronick C."/>
            <person name="Harrison M."/>
            <person name="Strong C."/>
            <person name="Farmer C."/>
            <person name="Delahaunty K."/>
            <person name="Markovic C."/>
            <person name="Hall O."/>
            <person name="Minx P."/>
            <person name="Tomlinson C."/>
            <person name="Mitreva M."/>
            <person name="Nelson J."/>
            <person name="Hou S."/>
            <person name="Wollam A."/>
            <person name="Pepin K.H."/>
            <person name="Johnson M."/>
            <person name="Bhonagiri V."/>
            <person name="Nash W.E."/>
            <person name="Warren W."/>
            <person name="Chinwalla A."/>
            <person name="Mardis E.R."/>
            <person name="Wilson R.K."/>
        </authorList>
    </citation>
    <scope>NUCLEOTIDE SEQUENCE [LARGE SCALE GENOMIC DNA]</scope>
    <source>
        <strain evidence="2">DSM 15176</strain>
    </source>
</reference>
<protein>
    <submittedName>
        <fullName evidence="2">Co-chaperone GrpE</fullName>
    </submittedName>
</protein>
<dbReference type="SUPFAM" id="SSF51064">
    <property type="entry name" value="Head domain of nucleotide exchange factor GrpE"/>
    <property type="match status" value="1"/>
</dbReference>
<dbReference type="OrthoDB" id="9812586at2"/>
<comment type="caution">
    <text evidence="2">The sequence shown here is derived from an EMBL/GenBank/DDBJ whole genome shotgun (WGS) entry which is preliminary data.</text>
</comment>
<dbReference type="Proteomes" id="UP000003438">
    <property type="component" value="Unassembled WGS sequence"/>
</dbReference>